<evidence type="ECO:0000256" key="1">
    <source>
        <dbReference type="SAM" id="Phobius"/>
    </source>
</evidence>
<dbReference type="HOGENOM" id="CLU_090342_0_1_6"/>
<dbReference type="OrthoDB" id="5647763at2"/>
<organism evidence="2 3">
    <name type="scientific">Legionella fallonii LLAP-10</name>
    <dbReference type="NCBI Taxonomy" id="1212491"/>
    <lineage>
        <taxon>Bacteria</taxon>
        <taxon>Pseudomonadati</taxon>
        <taxon>Pseudomonadota</taxon>
        <taxon>Gammaproteobacteria</taxon>
        <taxon>Legionellales</taxon>
        <taxon>Legionellaceae</taxon>
        <taxon>Legionella</taxon>
    </lineage>
</organism>
<accession>A0A098G5J8</accession>
<reference evidence="3" key="1">
    <citation type="submission" date="2014-09" db="EMBL/GenBank/DDBJ databases">
        <authorList>
            <person name="Gomez-Valero L."/>
        </authorList>
    </citation>
    <scope>NUCLEOTIDE SEQUENCE [LARGE SCALE GENOMIC DNA]</scope>
    <source>
        <strain evidence="3">ATCC700992</strain>
    </source>
</reference>
<sequence>MLREFIDHIPFWWMEFTCISVLILTTCGAAFISSRFFSVPNEKEYIARSNSVIAILSGGFSVLLAFIIITTWNYLLKAQDNAAQEANSLAIMMSNIKVFPESPQMKLTQAIRNYTVTVRTNEWESMQHGKESPYTVQAIKELYDAMQSFTPVTKMEQLYYSQALINLNAIRKFRRDRINQLDAVIPGQISAALIIGSIMLTLTLGLMRGNSKISDLIPIIIFAMVLGFNLAIALSFDFPFSGEISVKNKFFYNGILGTFKD</sequence>
<keyword evidence="1" id="KW-0812">Transmembrane</keyword>
<proteinExistence type="predicted"/>
<feature type="transmembrane region" description="Helical" evidence="1">
    <location>
        <begin position="12"/>
        <end position="32"/>
    </location>
</feature>
<dbReference type="Pfam" id="PF14023">
    <property type="entry name" value="Bestrophin-like"/>
    <property type="match status" value="1"/>
</dbReference>
<dbReference type="RefSeq" id="WP_045096211.1">
    <property type="nucleotide sequence ID" value="NZ_LN614827.1"/>
</dbReference>
<dbReference type="STRING" id="1212491.LFA_2401"/>
<dbReference type="Proteomes" id="UP000032430">
    <property type="component" value="Chromosome I"/>
</dbReference>
<evidence type="ECO:0000313" key="3">
    <source>
        <dbReference type="Proteomes" id="UP000032430"/>
    </source>
</evidence>
<dbReference type="EMBL" id="LN614827">
    <property type="protein sequence ID" value="CEG57773.1"/>
    <property type="molecule type" value="Genomic_DNA"/>
</dbReference>
<gene>
    <name evidence="2" type="ORF">LFA_2401</name>
</gene>
<protein>
    <submittedName>
        <fullName evidence="2">Putative integral membrane protein</fullName>
    </submittedName>
</protein>
<feature type="transmembrane region" description="Helical" evidence="1">
    <location>
        <begin position="216"/>
        <end position="240"/>
    </location>
</feature>
<dbReference type="AlphaFoldDB" id="A0A098G5J8"/>
<dbReference type="KEGG" id="lfa:LFA_2401"/>
<name>A0A098G5J8_9GAMM</name>
<keyword evidence="1" id="KW-0472">Membrane</keyword>
<dbReference type="InterPro" id="IPR025333">
    <property type="entry name" value="DUF4239"/>
</dbReference>
<evidence type="ECO:0000313" key="2">
    <source>
        <dbReference type="EMBL" id="CEG57773.1"/>
    </source>
</evidence>
<feature type="transmembrane region" description="Helical" evidence="1">
    <location>
        <begin position="181"/>
        <end position="204"/>
    </location>
</feature>
<keyword evidence="3" id="KW-1185">Reference proteome</keyword>
<feature type="transmembrane region" description="Helical" evidence="1">
    <location>
        <begin position="52"/>
        <end position="75"/>
    </location>
</feature>
<keyword evidence="1" id="KW-1133">Transmembrane helix</keyword>